<dbReference type="PROSITE" id="PS50835">
    <property type="entry name" value="IG_LIKE"/>
    <property type="match status" value="2"/>
</dbReference>
<dbReference type="InterPro" id="IPR051117">
    <property type="entry name" value="TRG_var/const_region"/>
</dbReference>
<protein>
    <submittedName>
        <fullName evidence="6">Uncharacterized LOC111607052</fullName>
    </submittedName>
</protein>
<reference evidence="7" key="1">
    <citation type="submission" date="2012-01" db="EMBL/GenBank/DDBJ databases">
        <authorList>
            <person name="Walter R."/>
            <person name="Schartl M."/>
            <person name="Warren W."/>
        </authorList>
    </citation>
    <scope>NUCLEOTIDE SEQUENCE [LARGE SCALE GENOMIC DNA]</scope>
    <source>
        <strain evidence="7">JP 163 A</strain>
    </source>
</reference>
<reference evidence="6" key="4">
    <citation type="submission" date="2025-09" db="UniProtKB">
        <authorList>
            <consortium name="Ensembl"/>
        </authorList>
    </citation>
    <scope>IDENTIFICATION</scope>
    <source>
        <strain evidence="6">JP 163 A</strain>
    </source>
</reference>
<feature type="region of interest" description="Disordered" evidence="3">
    <location>
        <begin position="323"/>
        <end position="344"/>
    </location>
</feature>
<dbReference type="Gene3D" id="2.60.40.10">
    <property type="entry name" value="Immunoglobulins"/>
    <property type="match status" value="2"/>
</dbReference>
<dbReference type="InterPro" id="IPR013106">
    <property type="entry name" value="Ig_V-set"/>
</dbReference>
<dbReference type="InterPro" id="IPR003599">
    <property type="entry name" value="Ig_sub"/>
</dbReference>
<name>A0A3B5PVG5_XIPMA</name>
<evidence type="ECO:0000313" key="6">
    <source>
        <dbReference type="Ensembl" id="ENSXMAP00000023653.1"/>
    </source>
</evidence>
<keyword evidence="4" id="KW-0812">Transmembrane</keyword>
<evidence type="ECO:0000256" key="3">
    <source>
        <dbReference type="SAM" id="MobiDB-lite"/>
    </source>
</evidence>
<feature type="domain" description="Ig-like" evidence="5">
    <location>
        <begin position="174"/>
        <end position="277"/>
    </location>
</feature>
<dbReference type="Proteomes" id="UP000002852">
    <property type="component" value="Unassembled WGS sequence"/>
</dbReference>
<keyword evidence="1" id="KW-0675">Receptor</keyword>
<accession>A0A3B5PVG5</accession>
<keyword evidence="7" id="KW-1185">Reference proteome</keyword>
<dbReference type="AlphaFoldDB" id="A0A3B5PVG5"/>
<proteinExistence type="predicted"/>
<dbReference type="InParanoid" id="A0A3B5PVG5"/>
<reference evidence="7" key="2">
    <citation type="journal article" date="2013" name="Nat. Genet.">
        <title>The genome of the platyfish, Xiphophorus maculatus, provides insights into evolutionary adaptation and several complex traits.</title>
        <authorList>
            <person name="Schartl M."/>
            <person name="Walter R.B."/>
            <person name="Shen Y."/>
            <person name="Garcia T."/>
            <person name="Catchen J."/>
            <person name="Amores A."/>
            <person name="Braasch I."/>
            <person name="Chalopin D."/>
            <person name="Volff J.N."/>
            <person name="Lesch K.P."/>
            <person name="Bisazza A."/>
            <person name="Minx P."/>
            <person name="Hillier L."/>
            <person name="Wilson R.K."/>
            <person name="Fuerstenberg S."/>
            <person name="Boore J."/>
            <person name="Searle S."/>
            <person name="Postlethwait J.H."/>
            <person name="Warren W.C."/>
        </authorList>
    </citation>
    <scope>NUCLEOTIDE SEQUENCE [LARGE SCALE GENOMIC DNA]</scope>
    <source>
        <strain evidence="7">JP 163 A</strain>
    </source>
</reference>
<dbReference type="PANTHER" id="PTHR19256">
    <property type="entry name" value="T-CELL RECEPTOR GAMMA CHAIN"/>
    <property type="match status" value="1"/>
</dbReference>
<evidence type="ECO:0000259" key="5">
    <source>
        <dbReference type="PROSITE" id="PS50835"/>
    </source>
</evidence>
<evidence type="ECO:0000256" key="4">
    <source>
        <dbReference type="SAM" id="Phobius"/>
    </source>
</evidence>
<feature type="domain" description="Ig-like" evidence="5">
    <location>
        <begin position="49"/>
        <end position="158"/>
    </location>
</feature>
<keyword evidence="4" id="KW-0472">Membrane</keyword>
<dbReference type="SMART" id="SM00409">
    <property type="entry name" value="IG"/>
    <property type="match status" value="1"/>
</dbReference>
<feature type="compositionally biased region" description="Polar residues" evidence="3">
    <location>
        <begin position="323"/>
        <end position="336"/>
    </location>
</feature>
<keyword evidence="4" id="KW-1133">Transmembrane helix</keyword>
<organism evidence="6 7">
    <name type="scientific">Xiphophorus maculatus</name>
    <name type="common">Southern platyfish</name>
    <name type="synonym">Platypoecilus maculatus</name>
    <dbReference type="NCBI Taxonomy" id="8083"/>
    <lineage>
        <taxon>Eukaryota</taxon>
        <taxon>Metazoa</taxon>
        <taxon>Chordata</taxon>
        <taxon>Craniata</taxon>
        <taxon>Vertebrata</taxon>
        <taxon>Euteleostomi</taxon>
        <taxon>Actinopterygii</taxon>
        <taxon>Neopterygii</taxon>
        <taxon>Teleostei</taxon>
        <taxon>Neoteleostei</taxon>
        <taxon>Acanthomorphata</taxon>
        <taxon>Ovalentaria</taxon>
        <taxon>Atherinomorphae</taxon>
        <taxon>Cyprinodontiformes</taxon>
        <taxon>Poeciliidae</taxon>
        <taxon>Poeciliinae</taxon>
        <taxon>Xiphophorus</taxon>
    </lineage>
</organism>
<dbReference type="InterPro" id="IPR013783">
    <property type="entry name" value="Ig-like_fold"/>
</dbReference>
<dbReference type="Pfam" id="PF07686">
    <property type="entry name" value="V-set"/>
    <property type="match status" value="1"/>
</dbReference>
<evidence type="ECO:0000256" key="1">
    <source>
        <dbReference type="ARBA" id="ARBA00023170"/>
    </source>
</evidence>
<dbReference type="PANTHER" id="PTHR19256:SF63">
    <property type="entry name" value="T CELL RECEPTOR GAMMA VARIABLE 3-RELATED"/>
    <property type="match status" value="1"/>
</dbReference>
<feature type="transmembrane region" description="Helical" evidence="4">
    <location>
        <begin position="286"/>
        <end position="310"/>
    </location>
</feature>
<reference evidence="6" key="3">
    <citation type="submission" date="2025-08" db="UniProtKB">
        <authorList>
            <consortium name="Ensembl"/>
        </authorList>
    </citation>
    <scope>IDENTIFICATION</scope>
    <source>
        <strain evidence="6">JP 163 A</strain>
    </source>
</reference>
<sequence length="380" mass="42829">MEYFLVDVCETYISHMFEMYTSHTQVHPLQQSNILLFMLFFIASILLFPDIDASVPVVTAEVGQSVTLICEFSMKYQSNTWIYWYKQSAGDTLNLIVMQQRTTTSTYGSQFDASRFNVANTGDSSILKIFKTVQQDEGMYHCAQRDTLESTWNGTYLSIKGYKRTSNYTVVQQPTTSGSTRPTGSETLQCSVLSDSENTTCSGEPSVFWFRAKSEKSFPDMIYIDGKRSENCDKTSDSQKKCFYNLSKNISSSDAKTLSCAVTTCGQILFANELNLKNGKTEENNMLMVTIVTIICLVISVICNIVFIFFRIQRSACQRVKESSSSPKRNNFSQMENDTEAGPDLNYAALHLSDGKRSRGKKKRELMTEESVYSQVKGSA</sequence>
<dbReference type="SUPFAM" id="SSF48726">
    <property type="entry name" value="Immunoglobulin"/>
    <property type="match status" value="2"/>
</dbReference>
<dbReference type="InterPro" id="IPR007110">
    <property type="entry name" value="Ig-like_dom"/>
</dbReference>
<keyword evidence="2" id="KW-0393">Immunoglobulin domain</keyword>
<dbReference type="Ensembl" id="ENSXMAT00000033208.1">
    <property type="protein sequence ID" value="ENSXMAP00000023653.1"/>
    <property type="gene ID" value="ENSXMAG00000021581.1"/>
</dbReference>
<evidence type="ECO:0000256" key="2">
    <source>
        <dbReference type="ARBA" id="ARBA00023319"/>
    </source>
</evidence>
<evidence type="ECO:0000313" key="7">
    <source>
        <dbReference type="Proteomes" id="UP000002852"/>
    </source>
</evidence>
<dbReference type="InterPro" id="IPR036179">
    <property type="entry name" value="Ig-like_dom_sf"/>
</dbReference>
<dbReference type="GeneTree" id="ENSGT01030000234530"/>